<evidence type="ECO:0000313" key="2">
    <source>
        <dbReference type="EMBL" id="SCZ84660.1"/>
    </source>
</evidence>
<name>A0A1G5SCV7_9PROT</name>
<organism evidence="2 3">
    <name type="scientific">Nitrosomonas mobilis</name>
    <dbReference type="NCBI Taxonomy" id="51642"/>
    <lineage>
        <taxon>Bacteria</taxon>
        <taxon>Pseudomonadati</taxon>
        <taxon>Pseudomonadota</taxon>
        <taxon>Betaproteobacteria</taxon>
        <taxon>Nitrosomonadales</taxon>
        <taxon>Nitrosomonadaceae</taxon>
        <taxon>Nitrosomonas</taxon>
    </lineage>
</organism>
<keyword evidence="1" id="KW-1133">Transmembrane helix</keyword>
<dbReference type="AlphaFoldDB" id="A0A1G5SCV7"/>
<gene>
    <name evidence="2" type="ORF">NSMM_240044</name>
</gene>
<keyword evidence="1" id="KW-0472">Membrane</keyword>
<reference evidence="2 3" key="1">
    <citation type="submission" date="2016-10" db="EMBL/GenBank/DDBJ databases">
        <authorList>
            <person name="de Groot N.N."/>
        </authorList>
    </citation>
    <scope>NUCLEOTIDE SEQUENCE [LARGE SCALE GENOMIC DNA]</scope>
    <source>
        <strain evidence="2">1</strain>
    </source>
</reference>
<protein>
    <submittedName>
        <fullName evidence="2">Uncharacterized protein</fullName>
    </submittedName>
</protein>
<keyword evidence="3" id="KW-1185">Reference proteome</keyword>
<evidence type="ECO:0000256" key="1">
    <source>
        <dbReference type="SAM" id="Phobius"/>
    </source>
</evidence>
<proteinExistence type="predicted"/>
<evidence type="ECO:0000313" key="3">
    <source>
        <dbReference type="Proteomes" id="UP000198729"/>
    </source>
</evidence>
<dbReference type="Proteomes" id="UP000198729">
    <property type="component" value="Unassembled WGS sequence"/>
</dbReference>
<dbReference type="EMBL" id="FMWO01000030">
    <property type="protein sequence ID" value="SCZ84660.1"/>
    <property type="molecule type" value="Genomic_DNA"/>
</dbReference>
<keyword evidence="1" id="KW-0812">Transmembrane</keyword>
<sequence length="85" mass="9959">MLLTVYPKLGMRVSEADVHFNIVGISALSIRQQPKTCGLQGKFEDDSWCFQQRLNIQLVGYLFICVIQFYTATWFRAFLKKLYFI</sequence>
<accession>A0A1G5SCV7</accession>
<feature type="transmembrane region" description="Helical" evidence="1">
    <location>
        <begin position="58"/>
        <end position="79"/>
    </location>
</feature>